<feature type="compositionally biased region" description="Basic residues" evidence="1">
    <location>
        <begin position="115"/>
        <end position="125"/>
    </location>
</feature>
<dbReference type="OrthoDB" id="10533364at2759"/>
<feature type="compositionally biased region" description="Polar residues" evidence="1">
    <location>
        <begin position="10"/>
        <end position="19"/>
    </location>
</feature>
<feature type="region of interest" description="Disordered" evidence="1">
    <location>
        <begin position="79"/>
        <end position="138"/>
    </location>
</feature>
<evidence type="ECO:0000256" key="1">
    <source>
        <dbReference type="SAM" id="MobiDB-lite"/>
    </source>
</evidence>
<organism evidence="2 3">
    <name type="scientific">Euroglyphus maynei</name>
    <name type="common">Mayne's house dust mite</name>
    <dbReference type="NCBI Taxonomy" id="6958"/>
    <lineage>
        <taxon>Eukaryota</taxon>
        <taxon>Metazoa</taxon>
        <taxon>Ecdysozoa</taxon>
        <taxon>Arthropoda</taxon>
        <taxon>Chelicerata</taxon>
        <taxon>Arachnida</taxon>
        <taxon>Acari</taxon>
        <taxon>Acariformes</taxon>
        <taxon>Sarcoptiformes</taxon>
        <taxon>Astigmata</taxon>
        <taxon>Psoroptidia</taxon>
        <taxon>Analgoidea</taxon>
        <taxon>Pyroglyphidae</taxon>
        <taxon>Pyroglyphinae</taxon>
        <taxon>Euroglyphus</taxon>
    </lineage>
</organism>
<sequence>METRVDGLSSYLNEMAQMTSRHEPPIIHQQQQQQQRSTSSMEMSYQQSNINSHDNNSPSCNNRGSYNPLSSLAAAKLPYDSHANNNNKSQGSYSNQYSPLLDPNLVFDPKLGEMRHRKKRGRPKRNSTSSPQSSSSLNNLLFNQSSMVDRTIPQSSISSMYDCSSSSPTTTLTQNLHCIDDDVDDEDDRFEFESPPPSSLVQPKLQPLTSGNDELNLSASFLSN</sequence>
<gene>
    <name evidence="2" type="ORF">BLA29_010565</name>
</gene>
<name>A0A1Y3AWY1_EURMA</name>
<dbReference type="EMBL" id="MUJZ01053550">
    <property type="protein sequence ID" value="OTF73009.1"/>
    <property type="molecule type" value="Genomic_DNA"/>
</dbReference>
<evidence type="ECO:0000313" key="3">
    <source>
        <dbReference type="Proteomes" id="UP000194236"/>
    </source>
</evidence>
<protein>
    <submittedName>
        <fullName evidence="2">Uncharacterized protein</fullName>
    </submittedName>
</protein>
<feature type="region of interest" description="Disordered" evidence="1">
    <location>
        <begin position="1"/>
        <end position="67"/>
    </location>
</feature>
<dbReference type="Proteomes" id="UP000194236">
    <property type="component" value="Unassembled WGS sequence"/>
</dbReference>
<reference evidence="2 3" key="1">
    <citation type="submission" date="2017-03" db="EMBL/GenBank/DDBJ databases">
        <title>Genome Survey of Euroglyphus maynei.</title>
        <authorList>
            <person name="Arlian L.G."/>
            <person name="Morgan M.S."/>
            <person name="Rider S.D."/>
        </authorList>
    </citation>
    <scope>NUCLEOTIDE SEQUENCE [LARGE SCALE GENOMIC DNA]</scope>
    <source>
        <strain evidence="2">Arlian Lab</strain>
        <tissue evidence="2">Whole body</tissue>
    </source>
</reference>
<dbReference type="AlphaFoldDB" id="A0A1Y3AWY1"/>
<feature type="compositionally biased region" description="Low complexity" evidence="1">
    <location>
        <begin position="126"/>
        <end position="138"/>
    </location>
</feature>
<feature type="compositionally biased region" description="Polar residues" evidence="1">
    <location>
        <begin position="36"/>
        <end position="67"/>
    </location>
</feature>
<feature type="compositionally biased region" description="Polar residues" evidence="1">
    <location>
        <begin position="82"/>
        <end position="98"/>
    </location>
</feature>
<feature type="compositionally biased region" description="Polar residues" evidence="1">
    <location>
        <begin position="207"/>
        <end position="224"/>
    </location>
</feature>
<comment type="caution">
    <text evidence="2">The sequence shown here is derived from an EMBL/GenBank/DDBJ whole genome shotgun (WGS) entry which is preliminary data.</text>
</comment>
<evidence type="ECO:0000313" key="2">
    <source>
        <dbReference type="EMBL" id="OTF73009.1"/>
    </source>
</evidence>
<keyword evidence="3" id="KW-1185">Reference proteome</keyword>
<feature type="region of interest" description="Disordered" evidence="1">
    <location>
        <begin position="186"/>
        <end position="224"/>
    </location>
</feature>
<accession>A0A1Y3AWY1</accession>
<proteinExistence type="predicted"/>